<accession>G0NIS3</accession>
<name>G0NIS3_CAEBE</name>
<sequence length="911" mass="107432">MSSIETLKSEYDNASSIDKTKTDEQSEGKKSKKEKPSPTTATEKTKSQKAARSKKPKHELTDSQYERFIEYEKTRNAEKTKKQYNFKMEVTPKIMSIDPNTRLKVTVKCMAGCSQNVLVDVDSFFFEILGSKQRDGRKTQISREMEHEDVLEFLIGLRNEKDAPVPSYGSVGDLKGYLTICRKPYRSHFNDVPQIERYTQNKEIRAIKAFGTVFEDGGFKRWPIHLTKETDQVKRMITSNTEKIAEYDRKEEVENQEKKRYRNNFQMDVNPKYMLSIDPEVPFKVSVKSLAKEKQKLIVEVDSFFFKLINRMSQREFATQIYCTIMPQETLNFEIGLKTEEEARFYCNVAFNLTFSQRKSNEEVTWVNYFNQERLTIYNIKFEAEDENISHWTPYKPNLQQTKSTFLYMNMEISHREHGYAEWKIGLMNKQTEATIVLKGEFRELQECKEPKKKKNHFQMSSIEKLKSEYDNASSIDKTKTDEQSEGKKSKKEKPSPTTATEKPKSQKAAKSKKPKHELTDSQYERFIEYEKTRNTEKTKKQDNFKIEVTPSQISIDPNTPLKVTVKCMAGCSQEVLVEVDSFLFEILKPEERQDQKTQIFKRMEHEETLEFEIRLRSEKEAPVPNYASAKTPEGYLTIGRHPYRYLIHDKWSRPRSNSYGCMRRGRRRRRFESDDIRGFSRLPEGSALQKWSIQLTKETDQVKRMITSYTDKNVEYDRKKEVEMNLARNNFQMDVNPKNMLSIDPDVPFKVSVKSLAKEKQKLIVQVDSFFLKIVNRMSQDDLATQIYCTIMPQETINFEIGLKNEEEARKSKENVRWVDDEQRLIIYNIKFEVEDEKKPHWAPYKPIVPQIDSIFVRGNDEMDNKEHGYAQWRIELMNKETEATKMLSKVYHERKEDKDTKKKKKCVIQ</sequence>
<feature type="compositionally biased region" description="Basic and acidic residues" evidence="1">
    <location>
        <begin position="477"/>
        <end position="488"/>
    </location>
</feature>
<keyword evidence="3" id="KW-1185">Reference proteome</keyword>
<feature type="region of interest" description="Disordered" evidence="1">
    <location>
        <begin position="469"/>
        <end position="525"/>
    </location>
</feature>
<dbReference type="OrthoDB" id="5904850at2759"/>
<dbReference type="AlphaFoldDB" id="G0NIS3"/>
<dbReference type="InParanoid" id="G0NIS3"/>
<evidence type="ECO:0000313" key="3">
    <source>
        <dbReference type="Proteomes" id="UP000008068"/>
    </source>
</evidence>
<feature type="compositionally biased region" description="Basic residues" evidence="1">
    <location>
        <begin position="506"/>
        <end position="516"/>
    </location>
</feature>
<feature type="compositionally biased region" description="Polar residues" evidence="1">
    <location>
        <begin position="1"/>
        <end position="17"/>
    </location>
</feature>
<reference evidence="3" key="1">
    <citation type="submission" date="2011-07" db="EMBL/GenBank/DDBJ databases">
        <authorList>
            <consortium name="Caenorhabditis brenneri Sequencing and Analysis Consortium"/>
            <person name="Wilson R.K."/>
        </authorList>
    </citation>
    <scope>NUCLEOTIDE SEQUENCE [LARGE SCALE GENOMIC DNA]</scope>
    <source>
        <strain evidence="3">PB2801</strain>
    </source>
</reference>
<protein>
    <submittedName>
        <fullName evidence="2">Uncharacterized protein</fullName>
    </submittedName>
</protein>
<dbReference type="HOGENOM" id="CLU_319159_0_0_1"/>
<feature type="region of interest" description="Disordered" evidence="1">
    <location>
        <begin position="1"/>
        <end position="62"/>
    </location>
</feature>
<feature type="compositionally biased region" description="Basic and acidic residues" evidence="1">
    <location>
        <begin position="18"/>
        <end position="29"/>
    </location>
</feature>
<organism evidence="3">
    <name type="scientific">Caenorhabditis brenneri</name>
    <name type="common">Nematode worm</name>
    <dbReference type="NCBI Taxonomy" id="135651"/>
    <lineage>
        <taxon>Eukaryota</taxon>
        <taxon>Metazoa</taxon>
        <taxon>Ecdysozoa</taxon>
        <taxon>Nematoda</taxon>
        <taxon>Chromadorea</taxon>
        <taxon>Rhabditida</taxon>
        <taxon>Rhabditina</taxon>
        <taxon>Rhabditomorpha</taxon>
        <taxon>Rhabditoidea</taxon>
        <taxon>Rhabditidae</taxon>
        <taxon>Peloderinae</taxon>
        <taxon>Caenorhabditis</taxon>
    </lineage>
</organism>
<dbReference type="Proteomes" id="UP000008068">
    <property type="component" value="Unassembled WGS sequence"/>
</dbReference>
<proteinExistence type="predicted"/>
<gene>
    <name evidence="2" type="ORF">CAEBREN_15011</name>
</gene>
<evidence type="ECO:0000256" key="1">
    <source>
        <dbReference type="SAM" id="MobiDB-lite"/>
    </source>
</evidence>
<evidence type="ECO:0000313" key="2">
    <source>
        <dbReference type="EMBL" id="EGT31983.1"/>
    </source>
</evidence>
<dbReference type="EMBL" id="GL379892">
    <property type="protein sequence ID" value="EGT31983.1"/>
    <property type="molecule type" value="Genomic_DNA"/>
</dbReference>
<feature type="compositionally biased region" description="Basic residues" evidence="1">
    <location>
        <begin position="47"/>
        <end position="57"/>
    </location>
</feature>